<evidence type="ECO:0000313" key="2">
    <source>
        <dbReference type="EMBL" id="GAB0189746.1"/>
    </source>
</evidence>
<gene>
    <name evidence="2" type="ORF">GRJ2_001439900</name>
</gene>
<feature type="region of interest" description="Disordered" evidence="1">
    <location>
        <begin position="36"/>
        <end position="67"/>
    </location>
</feature>
<dbReference type="AlphaFoldDB" id="A0ABC9WWG2"/>
<dbReference type="Proteomes" id="UP001623348">
    <property type="component" value="Unassembled WGS sequence"/>
</dbReference>
<proteinExistence type="predicted"/>
<organism evidence="2 3">
    <name type="scientific">Grus japonensis</name>
    <name type="common">Japanese crane</name>
    <name type="synonym">Red-crowned crane</name>
    <dbReference type="NCBI Taxonomy" id="30415"/>
    <lineage>
        <taxon>Eukaryota</taxon>
        <taxon>Metazoa</taxon>
        <taxon>Chordata</taxon>
        <taxon>Craniata</taxon>
        <taxon>Vertebrata</taxon>
        <taxon>Euteleostomi</taxon>
        <taxon>Archelosauria</taxon>
        <taxon>Archosauria</taxon>
        <taxon>Dinosauria</taxon>
        <taxon>Saurischia</taxon>
        <taxon>Theropoda</taxon>
        <taxon>Coelurosauria</taxon>
        <taxon>Aves</taxon>
        <taxon>Neognathae</taxon>
        <taxon>Neoaves</taxon>
        <taxon>Gruiformes</taxon>
        <taxon>Gruidae</taxon>
        <taxon>Grus</taxon>
    </lineage>
</organism>
<keyword evidence="3" id="KW-1185">Reference proteome</keyword>
<name>A0ABC9WWG2_GRUJA</name>
<dbReference type="PANTHER" id="PTHR33395">
    <property type="entry name" value="TRANSCRIPTASE, PUTATIVE-RELATED-RELATED"/>
    <property type="match status" value="1"/>
</dbReference>
<sequence length="82" mass="9314">MGPDNIHPRALRELVDIVVKPLSIIFEKSWRLGDTPEDWKKDNVTPTYKKGLNEDPGNGSPGEIPIGCKRKIFHNENNHPLE</sequence>
<evidence type="ECO:0000256" key="1">
    <source>
        <dbReference type="SAM" id="MobiDB-lite"/>
    </source>
</evidence>
<accession>A0ABC9WWG2</accession>
<protein>
    <submittedName>
        <fullName evidence="2">Mitochondrial enolase superfamily member 1</fullName>
    </submittedName>
</protein>
<dbReference type="EMBL" id="BAAFJT010000005">
    <property type="protein sequence ID" value="GAB0189746.1"/>
    <property type="molecule type" value="Genomic_DNA"/>
</dbReference>
<dbReference type="PANTHER" id="PTHR33395:SF22">
    <property type="entry name" value="REVERSE TRANSCRIPTASE DOMAIN-CONTAINING PROTEIN"/>
    <property type="match status" value="1"/>
</dbReference>
<reference evidence="2 3" key="1">
    <citation type="submission" date="2024-06" db="EMBL/GenBank/DDBJ databases">
        <title>The draft genome of Grus japonensis, version 3.</title>
        <authorList>
            <person name="Nabeshima K."/>
            <person name="Suzuki S."/>
            <person name="Onuma M."/>
        </authorList>
    </citation>
    <scope>NUCLEOTIDE SEQUENCE [LARGE SCALE GENOMIC DNA]</scope>
    <source>
        <strain evidence="2 3">451A</strain>
    </source>
</reference>
<comment type="caution">
    <text evidence="2">The sequence shown here is derived from an EMBL/GenBank/DDBJ whole genome shotgun (WGS) entry which is preliminary data.</text>
</comment>
<evidence type="ECO:0000313" key="3">
    <source>
        <dbReference type="Proteomes" id="UP001623348"/>
    </source>
</evidence>